<dbReference type="EMBL" id="FONZ01000001">
    <property type="protein sequence ID" value="SFE76349.1"/>
    <property type="molecule type" value="Genomic_DNA"/>
</dbReference>
<gene>
    <name evidence="5" type="ORF">SAMN04488035_0438</name>
</gene>
<dbReference type="GO" id="GO:0006355">
    <property type="term" value="P:regulation of DNA-templated transcription"/>
    <property type="evidence" value="ECO:0007669"/>
    <property type="project" value="InterPro"/>
</dbReference>
<reference evidence="6" key="1">
    <citation type="submission" date="2016-10" db="EMBL/GenBank/DDBJ databases">
        <authorList>
            <person name="Varghese N."/>
            <person name="Submissions S."/>
        </authorList>
    </citation>
    <scope>NUCLEOTIDE SEQUENCE [LARGE SCALE GENOMIC DNA]</scope>
    <source>
        <strain evidence="6">DSM 19083</strain>
    </source>
</reference>
<evidence type="ECO:0000259" key="4">
    <source>
        <dbReference type="PROSITE" id="PS50043"/>
    </source>
</evidence>
<dbReference type="PROSITE" id="PS50043">
    <property type="entry name" value="HTH_LUXR_2"/>
    <property type="match status" value="1"/>
</dbReference>
<dbReference type="Pfam" id="PF00196">
    <property type="entry name" value="GerE"/>
    <property type="match status" value="1"/>
</dbReference>
<dbReference type="CDD" id="cd06170">
    <property type="entry name" value="LuxR_C_like"/>
    <property type="match status" value="1"/>
</dbReference>
<dbReference type="SUPFAM" id="SSF46894">
    <property type="entry name" value="C-terminal effector domain of the bipartite response regulators"/>
    <property type="match status" value="1"/>
</dbReference>
<keyword evidence="1" id="KW-0805">Transcription regulation</keyword>
<evidence type="ECO:0000313" key="5">
    <source>
        <dbReference type="EMBL" id="SFE76349.1"/>
    </source>
</evidence>
<feature type="domain" description="HTH luxR-type" evidence="4">
    <location>
        <begin position="759"/>
        <end position="824"/>
    </location>
</feature>
<dbReference type="SUPFAM" id="SSF52540">
    <property type="entry name" value="P-loop containing nucleoside triphosphate hydrolases"/>
    <property type="match status" value="1"/>
</dbReference>
<dbReference type="Gene3D" id="1.10.10.10">
    <property type="entry name" value="Winged helix-like DNA-binding domain superfamily/Winged helix DNA-binding domain"/>
    <property type="match status" value="1"/>
</dbReference>
<evidence type="ECO:0000256" key="2">
    <source>
        <dbReference type="ARBA" id="ARBA00023125"/>
    </source>
</evidence>
<name>A0A1I2D754_9MICO</name>
<keyword evidence="3" id="KW-0804">Transcription</keyword>
<keyword evidence="6" id="KW-1185">Reference proteome</keyword>
<dbReference type="PANTHER" id="PTHR44688">
    <property type="entry name" value="DNA-BINDING TRANSCRIPTIONAL ACTIVATOR DEVR_DOSR"/>
    <property type="match status" value="1"/>
</dbReference>
<keyword evidence="2" id="KW-0238">DNA-binding</keyword>
<dbReference type="InterPro" id="IPR036388">
    <property type="entry name" value="WH-like_DNA-bd_sf"/>
</dbReference>
<dbReference type="GO" id="GO:0003677">
    <property type="term" value="F:DNA binding"/>
    <property type="evidence" value="ECO:0007669"/>
    <property type="project" value="UniProtKB-KW"/>
</dbReference>
<dbReference type="SMART" id="SM00421">
    <property type="entry name" value="HTH_LUXR"/>
    <property type="match status" value="1"/>
</dbReference>
<dbReference type="InterPro" id="IPR000792">
    <property type="entry name" value="Tscrpt_reg_LuxR_C"/>
</dbReference>
<evidence type="ECO:0000256" key="3">
    <source>
        <dbReference type="ARBA" id="ARBA00023163"/>
    </source>
</evidence>
<dbReference type="PANTHER" id="PTHR44688:SF16">
    <property type="entry name" value="DNA-BINDING TRANSCRIPTIONAL ACTIVATOR DEVR_DOSR"/>
    <property type="match status" value="1"/>
</dbReference>
<evidence type="ECO:0000256" key="1">
    <source>
        <dbReference type="ARBA" id="ARBA00023015"/>
    </source>
</evidence>
<dbReference type="InterPro" id="IPR016032">
    <property type="entry name" value="Sig_transdc_resp-reg_C-effctor"/>
</dbReference>
<accession>A0A1I2D754</accession>
<organism evidence="5 6">
    <name type="scientific">Flavimobilis marinus</name>
    <dbReference type="NCBI Taxonomy" id="285351"/>
    <lineage>
        <taxon>Bacteria</taxon>
        <taxon>Bacillati</taxon>
        <taxon>Actinomycetota</taxon>
        <taxon>Actinomycetes</taxon>
        <taxon>Micrococcales</taxon>
        <taxon>Jonesiaceae</taxon>
        <taxon>Flavimobilis</taxon>
    </lineage>
</organism>
<protein>
    <submittedName>
        <fullName evidence="5">ATP-, maltotriose-and DNA-dependent transcriptional regulator MalT</fullName>
    </submittedName>
</protein>
<dbReference type="RefSeq" id="WP_177191250.1">
    <property type="nucleotide sequence ID" value="NZ_BNAN01000001.1"/>
</dbReference>
<dbReference type="AlphaFoldDB" id="A0A1I2D754"/>
<dbReference type="Pfam" id="PF25873">
    <property type="entry name" value="WHD_MalT"/>
    <property type="match status" value="1"/>
</dbReference>
<dbReference type="InterPro" id="IPR059106">
    <property type="entry name" value="WHD_MalT"/>
</dbReference>
<proteinExistence type="predicted"/>
<sequence length="836" mass="90472">MPRSAGDRLGDSRLLQRLARPRPLTILRAPSGFGKSSIAAQWLRATVADTADVVWLGADVGGWGADDPAEVFWGALASRLDELEPSEGDGGWGSAREAVADLLSRRTSPVFVVLDRYSQMVPGRSEVDRALTELLHTCEHFYLVVCTREVSSLEVVGAAIVDSLVLRPADLALTPDDVVALAARHDLALTATEAQAICAHTGGWPALVRVILVSSAAERQEGDRATIRFDAGTWFLRTAWQEFEIAGLQEFVLDTSVFPSLTEALLDELMPDRDCAAYLDALLAAGLMQIEHSGGEQVYRHLPAVRLEAATRLREQDPDRYQELCLLAARRHEAVGDHGGALAQLVTAGLWPEVLEIVERRWTALVTHEAHTLERVLPAVPDVVVAQSAYLVAARDYVLDAAQEPARPWHHEHPLGGVLGPMLGLITAGTDVSEIQGRPRGYDAFTETVRRALPGVLCEWGVSRVLAVDLPGALRSFRDAHQVAELAQMPAMSRRAALGAAMVLCLVGDVRDAHAWFERYESAAARDHEVVPPLLVGVADAVREVLGLSRLEPFQANVILDLPLDRSLGGLWAVGLLAKTQVALVTGRVAGLLDELDAAARHLAHDSDSQLLGTLVACARVDLMLSLGQHLRARAVVERLSPTLQSVEVARARSAWATGNHAAAIEVCQRLLRGDVPTARVRISLLAVQAASEHARGRRAEAARAMQMMIHEVDAAEMYASLLYVPRAVLLDLEGDVPGLGPAIARIARLNLEHDMFPAPSAQTELSEREREVLAALARTGSVNGVATALFVTTNTVKTHLRSIYRKLGTHSARETVQRAVEFGLIDEVVSARLSM</sequence>
<dbReference type="STRING" id="285351.SAMN04488035_0438"/>
<evidence type="ECO:0000313" key="6">
    <source>
        <dbReference type="Proteomes" id="UP000198520"/>
    </source>
</evidence>
<dbReference type="InterPro" id="IPR027417">
    <property type="entry name" value="P-loop_NTPase"/>
</dbReference>
<dbReference type="Proteomes" id="UP000198520">
    <property type="component" value="Unassembled WGS sequence"/>
</dbReference>